<dbReference type="NCBIfam" id="TIGR04183">
    <property type="entry name" value="Por_Secre_tail"/>
    <property type="match status" value="1"/>
</dbReference>
<evidence type="ECO:0000313" key="1">
    <source>
        <dbReference type="EMBL" id="OQP47917.1"/>
    </source>
</evidence>
<comment type="caution">
    <text evidence="1">The sequence shown here is derived from an EMBL/GenBank/DDBJ whole genome shotgun (WGS) entry which is preliminary data.</text>
</comment>
<proteinExistence type="predicted"/>
<protein>
    <recommendedName>
        <fullName evidence="3">Secretion system C-terminal sorting domain-containing protein</fullName>
    </recommendedName>
</protein>
<dbReference type="STRING" id="354355.SAMN05660816_06677"/>
<dbReference type="EMBL" id="LVXG01000020">
    <property type="protein sequence ID" value="OQP47917.1"/>
    <property type="molecule type" value="Genomic_DNA"/>
</dbReference>
<reference evidence="2" key="1">
    <citation type="submission" date="2016-04" db="EMBL/GenBank/DDBJ databases">
        <authorList>
            <person name="Chen L."/>
            <person name="Zhuang W."/>
            <person name="Wang G."/>
        </authorList>
    </citation>
    <scope>NUCLEOTIDE SEQUENCE [LARGE SCALE GENOMIC DNA]</scope>
    <source>
        <strain evidence="2">17621</strain>
    </source>
</reference>
<dbReference type="RefSeq" id="WP_081200685.1">
    <property type="nucleotide sequence ID" value="NZ_FOCZ01000023.1"/>
</dbReference>
<dbReference type="AlphaFoldDB" id="A0A1V9EP65"/>
<sequence length="99" mass="11705">MSTLTLTDDRSNKRVQRITVYPNLVTQKKFWLQLYNVEQCVFTVQLYSLAGQQVFKHFLYHADFYSNHTILLPNHLPRGIYKVAVRYGDNHHVQPIVID</sequence>
<evidence type="ECO:0000313" key="2">
    <source>
        <dbReference type="Proteomes" id="UP000192610"/>
    </source>
</evidence>
<gene>
    <name evidence="1" type="ORF">A4H97_30395</name>
</gene>
<keyword evidence="2" id="KW-1185">Reference proteome</keyword>
<accession>A0A1V9EP65</accession>
<name>A0A1V9EP65_9BACT</name>
<evidence type="ECO:0008006" key="3">
    <source>
        <dbReference type="Google" id="ProtNLM"/>
    </source>
</evidence>
<organism evidence="1 2">
    <name type="scientific">Niastella yeongjuensis</name>
    <dbReference type="NCBI Taxonomy" id="354355"/>
    <lineage>
        <taxon>Bacteria</taxon>
        <taxon>Pseudomonadati</taxon>
        <taxon>Bacteroidota</taxon>
        <taxon>Chitinophagia</taxon>
        <taxon>Chitinophagales</taxon>
        <taxon>Chitinophagaceae</taxon>
        <taxon>Niastella</taxon>
    </lineage>
</organism>
<dbReference type="OrthoDB" id="674099at2"/>
<dbReference type="InterPro" id="IPR026444">
    <property type="entry name" value="Secre_tail"/>
</dbReference>
<dbReference type="Proteomes" id="UP000192610">
    <property type="component" value="Unassembled WGS sequence"/>
</dbReference>